<protein>
    <submittedName>
        <fullName evidence="1">Uncharacterized protein</fullName>
    </submittedName>
</protein>
<organism evidence="1 2">
    <name type="scientific">Phycomyces blakesleeanus (strain ATCC 8743b / DSM 1359 / FGSC 10004 / NBRC 33097 / NRRL 1555)</name>
    <dbReference type="NCBI Taxonomy" id="763407"/>
    <lineage>
        <taxon>Eukaryota</taxon>
        <taxon>Fungi</taxon>
        <taxon>Fungi incertae sedis</taxon>
        <taxon>Mucoromycota</taxon>
        <taxon>Mucoromycotina</taxon>
        <taxon>Mucoromycetes</taxon>
        <taxon>Mucorales</taxon>
        <taxon>Phycomycetaceae</taxon>
        <taxon>Phycomyces</taxon>
    </lineage>
</organism>
<dbReference type="EMBL" id="KV440984">
    <property type="protein sequence ID" value="OAD71872.1"/>
    <property type="molecule type" value="Genomic_DNA"/>
</dbReference>
<accession>A0A162TXU9</accession>
<dbReference type="InParanoid" id="A0A162TXU9"/>
<dbReference type="RefSeq" id="XP_018289912.1">
    <property type="nucleotide sequence ID" value="XM_018436163.1"/>
</dbReference>
<evidence type="ECO:0000313" key="1">
    <source>
        <dbReference type="EMBL" id="OAD71872.1"/>
    </source>
</evidence>
<dbReference type="VEuPathDB" id="FungiDB:PHYBLDRAFT_169790"/>
<dbReference type="GeneID" id="28997069"/>
<reference evidence="2" key="1">
    <citation type="submission" date="2015-06" db="EMBL/GenBank/DDBJ databases">
        <title>Expansion of signal transduction pathways in fungi by whole-genome duplication.</title>
        <authorList>
            <consortium name="DOE Joint Genome Institute"/>
            <person name="Corrochano L.M."/>
            <person name="Kuo A."/>
            <person name="Marcet-Houben M."/>
            <person name="Polaino S."/>
            <person name="Salamov A."/>
            <person name="Villalobos J.M."/>
            <person name="Alvarez M.I."/>
            <person name="Avalos J."/>
            <person name="Benito E.P."/>
            <person name="Benoit I."/>
            <person name="Burger G."/>
            <person name="Camino L.P."/>
            <person name="Canovas D."/>
            <person name="Cerda-Olmedo E."/>
            <person name="Cheng J.-F."/>
            <person name="Dominguez A."/>
            <person name="Elias M."/>
            <person name="Eslava A.P."/>
            <person name="Glaser F."/>
            <person name="Grimwood J."/>
            <person name="Gutierrez G."/>
            <person name="Heitman J."/>
            <person name="Henrissat B."/>
            <person name="Iturriaga E.A."/>
            <person name="Lang B.F."/>
            <person name="Lavin J.L."/>
            <person name="Lee S."/>
            <person name="Li W."/>
            <person name="Lindquist E."/>
            <person name="Lopez-Garcia S."/>
            <person name="Luque E.M."/>
            <person name="Marcos A.T."/>
            <person name="Martin J."/>
            <person name="McCluskey K."/>
            <person name="Medina H.R."/>
            <person name="Miralles-Duran A."/>
            <person name="Miyazaki A."/>
            <person name="Munoz-Torres E."/>
            <person name="Oguiza J.A."/>
            <person name="Ohm R."/>
            <person name="Olmedo M."/>
            <person name="Orejas M."/>
            <person name="Ortiz-Castellanos L."/>
            <person name="Pisabarro A.G."/>
            <person name="Rodriguez-Romero J."/>
            <person name="Ruiz-Herrera J."/>
            <person name="Ruiz-Vazquez R."/>
            <person name="Sanz C."/>
            <person name="Schackwitz W."/>
            <person name="Schmutz J."/>
            <person name="Shahriari M."/>
            <person name="Shelest E."/>
            <person name="Silva-Franco F."/>
            <person name="Soanes D."/>
            <person name="Syed K."/>
            <person name="Tagua V.G."/>
            <person name="Talbot N.J."/>
            <person name="Thon M."/>
            <person name="De vries R.P."/>
            <person name="Wiebenga A."/>
            <person name="Yadav J.S."/>
            <person name="Braun E.L."/>
            <person name="Baker S."/>
            <person name="Garre V."/>
            <person name="Horwitz B."/>
            <person name="Torres-Martinez S."/>
            <person name="Idnurm A."/>
            <person name="Herrera-Estrella A."/>
            <person name="Gabaldon T."/>
            <person name="Grigoriev I.V."/>
        </authorList>
    </citation>
    <scope>NUCLEOTIDE SEQUENCE [LARGE SCALE GENOMIC DNA]</scope>
    <source>
        <strain evidence="2">NRRL 1555(-)</strain>
    </source>
</reference>
<name>A0A162TXU9_PHYB8</name>
<dbReference type="Proteomes" id="UP000077315">
    <property type="component" value="Unassembled WGS sequence"/>
</dbReference>
<proteinExistence type="predicted"/>
<keyword evidence="2" id="KW-1185">Reference proteome</keyword>
<dbReference type="AlphaFoldDB" id="A0A162TXU9"/>
<gene>
    <name evidence="1" type="ORF">PHYBLDRAFT_169790</name>
</gene>
<sequence>MEIGVFTKINGKPYRQPEPSYAKDHKKFLSLEWDEILLNILGYPSGQDNETRVIPCLQKGHDLWSGRIKMSPPAGNIISLKLAKFGVKFLNFYLVMTTNYPLTGGKAVPETTTAVKRQNNNNNRPHTIGCKVDGRVRNFAHSIKKYLVCNMATVYKASFSFIDVNYDLRGCDALRQISMKWVQISAKYKDINSNFILWLEP</sequence>
<evidence type="ECO:0000313" key="2">
    <source>
        <dbReference type="Proteomes" id="UP000077315"/>
    </source>
</evidence>